<dbReference type="GO" id="GO:0004521">
    <property type="term" value="F:RNA endonuclease activity"/>
    <property type="evidence" value="ECO:0007669"/>
    <property type="project" value="InterPro"/>
</dbReference>
<dbReference type="Gene3D" id="3.10.129.130">
    <property type="match status" value="1"/>
</dbReference>
<dbReference type="Pfam" id="PF13958">
    <property type="entry name" value="ToxN_toxin"/>
    <property type="match status" value="1"/>
</dbReference>
<dbReference type="InterPro" id="IPR053735">
    <property type="entry name" value="Type_III_TA_endoRNase"/>
</dbReference>
<proteinExistence type="predicted"/>
<dbReference type="GO" id="GO:0003723">
    <property type="term" value="F:RNA binding"/>
    <property type="evidence" value="ECO:0007669"/>
    <property type="project" value="InterPro"/>
</dbReference>
<dbReference type="EMBL" id="AP024085">
    <property type="protein sequence ID" value="BCL58501.1"/>
    <property type="molecule type" value="Genomic_DNA"/>
</dbReference>
<evidence type="ECO:0000313" key="2">
    <source>
        <dbReference type="Proteomes" id="UP000593842"/>
    </source>
</evidence>
<dbReference type="Proteomes" id="UP000593842">
    <property type="component" value="Chromosome"/>
</dbReference>
<evidence type="ECO:0000313" key="1">
    <source>
        <dbReference type="EMBL" id="BCL58501.1"/>
    </source>
</evidence>
<dbReference type="KEGG" id="fit:Fi14EGH31_22130"/>
<dbReference type="InterPro" id="IPR025911">
    <property type="entry name" value="ToxN/AbiQ_toxin"/>
</dbReference>
<gene>
    <name evidence="1" type="ORF">Fi14EGH31_22130</name>
</gene>
<protein>
    <submittedName>
        <fullName evidence="1">Uncharacterized protein</fullName>
    </submittedName>
</protein>
<name>A0A7I8E0Q0_9FIRM</name>
<sequence>MIPVPQGVYKRIDINNDKYKDYLNNEYIYLKKQSTREEIERKINNVVNAVFVKKDEFLTSFCCDYLKLQALCDQ</sequence>
<reference evidence="2" key="1">
    <citation type="submission" date="2020-09" db="EMBL/GenBank/DDBJ databases">
        <title>Complete genome sequencing of Faecalibacillus intestinalis strain 14EGH31.</title>
        <authorList>
            <person name="Sakamoto M."/>
            <person name="Murakami T."/>
            <person name="Mori H."/>
        </authorList>
    </citation>
    <scope>NUCLEOTIDE SEQUENCE [LARGE SCALE GENOMIC DNA]</scope>
    <source>
        <strain evidence="2">14EGH31</strain>
    </source>
</reference>
<accession>A0A7I8E0Q0</accession>
<dbReference type="AlphaFoldDB" id="A0A7I8E0Q0"/>
<organism evidence="1 2">
    <name type="scientific">Faecalibacillus intestinalis</name>
    <dbReference type="NCBI Taxonomy" id="1982626"/>
    <lineage>
        <taxon>Bacteria</taxon>
        <taxon>Bacillati</taxon>
        <taxon>Bacillota</taxon>
        <taxon>Erysipelotrichia</taxon>
        <taxon>Erysipelotrichales</taxon>
        <taxon>Coprobacillaceae</taxon>
        <taxon>Faecalibacillus</taxon>
    </lineage>
</organism>